<dbReference type="EMBL" id="JAHRIN010017702">
    <property type="protein sequence ID" value="MEQ2197465.1"/>
    <property type="molecule type" value="Genomic_DNA"/>
</dbReference>
<keyword evidence="2" id="KW-1185">Reference proteome</keyword>
<name>A0ABV0QNR8_9TELE</name>
<gene>
    <name evidence="1" type="ORF">XENOCAPTIV_029948</name>
</gene>
<accession>A0ABV0QNR8</accession>
<protein>
    <submittedName>
        <fullName evidence="1">Uncharacterized protein</fullName>
    </submittedName>
</protein>
<comment type="caution">
    <text evidence="1">The sequence shown here is derived from an EMBL/GenBank/DDBJ whole genome shotgun (WGS) entry which is preliminary data.</text>
</comment>
<proteinExistence type="predicted"/>
<organism evidence="1 2">
    <name type="scientific">Xenoophorus captivus</name>
    <dbReference type="NCBI Taxonomy" id="1517983"/>
    <lineage>
        <taxon>Eukaryota</taxon>
        <taxon>Metazoa</taxon>
        <taxon>Chordata</taxon>
        <taxon>Craniata</taxon>
        <taxon>Vertebrata</taxon>
        <taxon>Euteleostomi</taxon>
        <taxon>Actinopterygii</taxon>
        <taxon>Neopterygii</taxon>
        <taxon>Teleostei</taxon>
        <taxon>Neoteleostei</taxon>
        <taxon>Acanthomorphata</taxon>
        <taxon>Ovalentaria</taxon>
        <taxon>Atherinomorphae</taxon>
        <taxon>Cyprinodontiformes</taxon>
        <taxon>Goodeidae</taxon>
        <taxon>Xenoophorus</taxon>
    </lineage>
</organism>
<sequence length="108" mass="11832">MTLLDPVEEFMSVCQQRDISALGLPYPGPAKEQCSYSDSGIMGGLLLPRPLSSVSGSQLNAIYFESSRKVCTGVLMLSPWLGPNNVNRNVIYSYKLQTLKSTLKTTVE</sequence>
<evidence type="ECO:0000313" key="1">
    <source>
        <dbReference type="EMBL" id="MEQ2197465.1"/>
    </source>
</evidence>
<dbReference type="Proteomes" id="UP001434883">
    <property type="component" value="Unassembled WGS sequence"/>
</dbReference>
<reference evidence="1 2" key="1">
    <citation type="submission" date="2021-06" db="EMBL/GenBank/DDBJ databases">
        <authorList>
            <person name="Palmer J.M."/>
        </authorList>
    </citation>
    <scope>NUCLEOTIDE SEQUENCE [LARGE SCALE GENOMIC DNA]</scope>
    <source>
        <strain evidence="1 2">XC_2019</strain>
        <tissue evidence="1">Muscle</tissue>
    </source>
</reference>
<evidence type="ECO:0000313" key="2">
    <source>
        <dbReference type="Proteomes" id="UP001434883"/>
    </source>
</evidence>